<gene>
    <name evidence="10" type="ORF">QYE76_000907</name>
</gene>
<evidence type="ECO:0000313" key="11">
    <source>
        <dbReference type="Proteomes" id="UP001231189"/>
    </source>
</evidence>
<evidence type="ECO:0000256" key="1">
    <source>
        <dbReference type="ARBA" id="ARBA00004370"/>
    </source>
</evidence>
<evidence type="ECO:0000256" key="2">
    <source>
        <dbReference type="ARBA" id="ARBA00022692"/>
    </source>
</evidence>
<dbReference type="InterPro" id="IPR013083">
    <property type="entry name" value="Znf_RING/FYVE/PHD"/>
</dbReference>
<keyword evidence="11" id="KW-1185">Reference proteome</keyword>
<comment type="caution">
    <text evidence="10">The sequence shown here is derived from an EMBL/GenBank/DDBJ whole genome shotgun (WGS) entry which is preliminary data.</text>
</comment>
<keyword evidence="5" id="KW-0862">Zinc</keyword>
<dbReference type="PANTHER" id="PTHR46539:SF24">
    <property type="entry name" value="(WILD MALAYSIAN BANANA) HYPOTHETICAL PROTEIN"/>
    <property type="match status" value="1"/>
</dbReference>
<dbReference type="AlphaFoldDB" id="A0AAD8RLY8"/>
<dbReference type="InterPro" id="IPR001841">
    <property type="entry name" value="Znf_RING"/>
</dbReference>
<evidence type="ECO:0000256" key="8">
    <source>
        <dbReference type="PROSITE-ProRule" id="PRU00175"/>
    </source>
</evidence>
<evidence type="ECO:0000256" key="5">
    <source>
        <dbReference type="ARBA" id="ARBA00022833"/>
    </source>
</evidence>
<keyword evidence="3" id="KW-0479">Metal-binding</keyword>
<dbReference type="GO" id="GO:0016020">
    <property type="term" value="C:membrane"/>
    <property type="evidence" value="ECO:0007669"/>
    <property type="project" value="UniProtKB-SubCell"/>
</dbReference>
<dbReference type="PROSITE" id="PS50089">
    <property type="entry name" value="ZF_RING_2"/>
    <property type="match status" value="1"/>
</dbReference>
<evidence type="ECO:0000256" key="7">
    <source>
        <dbReference type="ARBA" id="ARBA00023136"/>
    </source>
</evidence>
<evidence type="ECO:0000256" key="4">
    <source>
        <dbReference type="ARBA" id="ARBA00022771"/>
    </source>
</evidence>
<accession>A0AAD8RLY8</accession>
<sequence>MPGPFAVSLKHVVTPSPVHVKIRQQRTAGGGACSLRLLCSITTSYELQMIGGPGLQVGEEEGHADHVIALHDVDLRSHDACRAAMLKLLSSLPGAGPASLLDPAAGEWYEPVLAAAADGIVSQLQPVTSGEGYAFDVSLCIGESFKYVQPEALLLACEQAEIIPTTSQAPVVERCAVCMERLPLPSPTPTTEEALLSLPSCGHTFHRRCIASWFQKGSTCPLCRRDMMYCLLDAEKRFGLEREDISSKKRNRDMAS</sequence>
<feature type="domain" description="RING-type" evidence="9">
    <location>
        <begin position="175"/>
        <end position="224"/>
    </location>
</feature>
<dbReference type="Gene3D" id="3.30.40.10">
    <property type="entry name" value="Zinc/RING finger domain, C3HC4 (zinc finger)"/>
    <property type="match status" value="1"/>
</dbReference>
<comment type="subcellular location">
    <subcellularLocation>
        <location evidence="1">Membrane</location>
    </subcellularLocation>
</comment>
<organism evidence="10 11">
    <name type="scientific">Lolium multiflorum</name>
    <name type="common">Italian ryegrass</name>
    <name type="synonym">Lolium perenne subsp. multiflorum</name>
    <dbReference type="NCBI Taxonomy" id="4521"/>
    <lineage>
        <taxon>Eukaryota</taxon>
        <taxon>Viridiplantae</taxon>
        <taxon>Streptophyta</taxon>
        <taxon>Embryophyta</taxon>
        <taxon>Tracheophyta</taxon>
        <taxon>Spermatophyta</taxon>
        <taxon>Magnoliopsida</taxon>
        <taxon>Liliopsida</taxon>
        <taxon>Poales</taxon>
        <taxon>Poaceae</taxon>
        <taxon>BOP clade</taxon>
        <taxon>Pooideae</taxon>
        <taxon>Poodae</taxon>
        <taxon>Poeae</taxon>
        <taxon>Poeae Chloroplast Group 2 (Poeae type)</taxon>
        <taxon>Loliodinae</taxon>
        <taxon>Loliinae</taxon>
        <taxon>Lolium</taxon>
    </lineage>
</organism>
<reference evidence="10" key="1">
    <citation type="submission" date="2023-07" db="EMBL/GenBank/DDBJ databases">
        <title>A chromosome-level genome assembly of Lolium multiflorum.</title>
        <authorList>
            <person name="Chen Y."/>
            <person name="Copetti D."/>
            <person name="Kolliker R."/>
            <person name="Studer B."/>
        </authorList>
    </citation>
    <scope>NUCLEOTIDE SEQUENCE</scope>
    <source>
        <strain evidence="10">02402/16</strain>
        <tissue evidence="10">Leaf</tissue>
    </source>
</reference>
<evidence type="ECO:0000256" key="3">
    <source>
        <dbReference type="ARBA" id="ARBA00022723"/>
    </source>
</evidence>
<keyword evidence="2" id="KW-0812">Transmembrane</keyword>
<keyword evidence="6" id="KW-1133">Transmembrane helix</keyword>
<keyword evidence="4 8" id="KW-0863">Zinc-finger</keyword>
<evidence type="ECO:0000313" key="10">
    <source>
        <dbReference type="EMBL" id="KAK1626592.1"/>
    </source>
</evidence>
<dbReference type="Proteomes" id="UP001231189">
    <property type="component" value="Unassembled WGS sequence"/>
</dbReference>
<dbReference type="GO" id="GO:0008270">
    <property type="term" value="F:zinc ion binding"/>
    <property type="evidence" value="ECO:0007669"/>
    <property type="project" value="UniProtKB-KW"/>
</dbReference>
<dbReference type="PANTHER" id="PTHR46539">
    <property type="entry name" value="E3 UBIQUITIN-PROTEIN LIGASE ATL42"/>
    <property type="match status" value="1"/>
</dbReference>
<dbReference type="SUPFAM" id="SSF57850">
    <property type="entry name" value="RING/U-box"/>
    <property type="match status" value="1"/>
</dbReference>
<evidence type="ECO:0000256" key="6">
    <source>
        <dbReference type="ARBA" id="ARBA00022989"/>
    </source>
</evidence>
<dbReference type="SMART" id="SM00184">
    <property type="entry name" value="RING"/>
    <property type="match status" value="1"/>
</dbReference>
<keyword evidence="7" id="KW-0472">Membrane</keyword>
<name>A0AAD8RLY8_LOLMU</name>
<dbReference type="EMBL" id="JAUUTY010000005">
    <property type="protein sequence ID" value="KAK1626592.1"/>
    <property type="molecule type" value="Genomic_DNA"/>
</dbReference>
<proteinExistence type="predicted"/>
<protein>
    <recommendedName>
        <fullName evidence="9">RING-type domain-containing protein</fullName>
    </recommendedName>
</protein>
<evidence type="ECO:0000259" key="9">
    <source>
        <dbReference type="PROSITE" id="PS50089"/>
    </source>
</evidence>
<dbReference type="Pfam" id="PF13639">
    <property type="entry name" value="zf-RING_2"/>
    <property type="match status" value="1"/>
</dbReference>